<evidence type="ECO:0000313" key="2">
    <source>
        <dbReference type="Proteomes" id="UP001501509"/>
    </source>
</evidence>
<reference evidence="1 2" key="1">
    <citation type="journal article" date="2019" name="Int. J. Syst. Evol. Microbiol.">
        <title>The Global Catalogue of Microorganisms (GCM) 10K type strain sequencing project: providing services to taxonomists for standard genome sequencing and annotation.</title>
        <authorList>
            <consortium name="The Broad Institute Genomics Platform"/>
            <consortium name="The Broad Institute Genome Sequencing Center for Infectious Disease"/>
            <person name="Wu L."/>
            <person name="Ma J."/>
        </authorList>
    </citation>
    <scope>NUCLEOTIDE SEQUENCE [LARGE SCALE GENOMIC DNA]</scope>
    <source>
        <strain evidence="1 2">JCM 6833</strain>
    </source>
</reference>
<gene>
    <name evidence="1" type="ORF">GCM10010411_73390</name>
</gene>
<dbReference type="Proteomes" id="UP001501509">
    <property type="component" value="Unassembled WGS sequence"/>
</dbReference>
<sequence length="132" mass="14087">MPCLGAPLPGGFSSAARLAELLETVADRVEVPGIPLFAGWRDVQRPDDAPARVVQLAHVLREHRGGLHLSAVLTTGITQREATLTRDNGLRRAEFLGWQGPYPRIDGLLRAASALAVARHRSAAPQAADALT</sequence>
<dbReference type="RefSeq" id="WP_344547092.1">
    <property type="nucleotide sequence ID" value="NZ_BAAATD010000012.1"/>
</dbReference>
<evidence type="ECO:0000313" key="1">
    <source>
        <dbReference type="EMBL" id="GAA2625881.1"/>
    </source>
</evidence>
<protein>
    <submittedName>
        <fullName evidence="1">Uncharacterized protein</fullName>
    </submittedName>
</protein>
<organism evidence="1 2">
    <name type="scientific">Actinomadura fulvescens</name>
    <dbReference type="NCBI Taxonomy" id="46160"/>
    <lineage>
        <taxon>Bacteria</taxon>
        <taxon>Bacillati</taxon>
        <taxon>Actinomycetota</taxon>
        <taxon>Actinomycetes</taxon>
        <taxon>Streptosporangiales</taxon>
        <taxon>Thermomonosporaceae</taxon>
        <taxon>Actinomadura</taxon>
    </lineage>
</organism>
<dbReference type="EMBL" id="BAAATD010000012">
    <property type="protein sequence ID" value="GAA2625881.1"/>
    <property type="molecule type" value="Genomic_DNA"/>
</dbReference>
<comment type="caution">
    <text evidence="1">The sequence shown here is derived from an EMBL/GenBank/DDBJ whole genome shotgun (WGS) entry which is preliminary data.</text>
</comment>
<keyword evidence="2" id="KW-1185">Reference proteome</keyword>
<accession>A0ABN3QGE7</accession>
<dbReference type="InterPro" id="IPR054058">
    <property type="entry name" value="HTH_67"/>
</dbReference>
<dbReference type="Pfam" id="PF21863">
    <property type="entry name" value="HTH_67"/>
    <property type="match status" value="1"/>
</dbReference>
<name>A0ABN3QGE7_9ACTN</name>
<proteinExistence type="predicted"/>